<sequence length="294" mass="33299">MAARQQSNVFWLSYKPGQAESVVDFAKFLKTVLPEKAGALGSEVVRDGESRMEMIVCLQTRIRVSSLLWRDKWARMGARGTLQDAKWPRDGEAPYSFLRRWADAMTKRAVQFESGTRLFDVWENYRDTERGRLRKYQRSGTRPRKRGRKPSPDTGVSTVATPTVPSTTSETIVQVDDAKTTLDWSPHEFVDFDQGLALPCWYPLVRIFLTDLWCTALEPPADYPTLDLAVTGAFLGIAESDGCSLDFGCDMVCSWNTIANDQLLDLGPNVVDVNLEEQIDWEQELADFDWNIAI</sequence>
<evidence type="ECO:0000313" key="3">
    <source>
        <dbReference type="Proteomes" id="UP000078240"/>
    </source>
</evidence>
<organism evidence="2 3">
    <name type="scientific">Purpureocillium lilacinum</name>
    <name type="common">Paecilomyces lilacinus</name>
    <dbReference type="NCBI Taxonomy" id="33203"/>
    <lineage>
        <taxon>Eukaryota</taxon>
        <taxon>Fungi</taxon>
        <taxon>Dikarya</taxon>
        <taxon>Ascomycota</taxon>
        <taxon>Pezizomycotina</taxon>
        <taxon>Sordariomycetes</taxon>
        <taxon>Hypocreomycetidae</taxon>
        <taxon>Hypocreales</taxon>
        <taxon>Ophiocordycipitaceae</taxon>
        <taxon>Purpureocillium</taxon>
    </lineage>
</organism>
<proteinExistence type="predicted"/>
<feature type="compositionally biased region" description="Basic residues" evidence="1">
    <location>
        <begin position="133"/>
        <end position="149"/>
    </location>
</feature>
<accession>A0A179EVQ9</accession>
<name>A0A179EVQ9_PURLI</name>
<feature type="compositionally biased region" description="Low complexity" evidence="1">
    <location>
        <begin position="154"/>
        <end position="169"/>
    </location>
</feature>
<evidence type="ECO:0000256" key="1">
    <source>
        <dbReference type="SAM" id="MobiDB-lite"/>
    </source>
</evidence>
<gene>
    <name evidence="2" type="ORF">VFPBJ_11770</name>
</gene>
<dbReference type="AlphaFoldDB" id="A0A179EVQ9"/>
<reference evidence="2 3" key="1">
    <citation type="submission" date="2016-01" db="EMBL/GenBank/DDBJ databases">
        <title>Biosynthesis of antibiotic leucinostatins and their inhibition on Phytophthora in bio-control Purpureocillium lilacinum.</title>
        <authorList>
            <person name="Wang G."/>
            <person name="Liu Z."/>
            <person name="Lin R."/>
            <person name="Li E."/>
            <person name="Mao Z."/>
            <person name="Ling J."/>
            <person name="Yin W."/>
            <person name="Xie B."/>
        </authorList>
    </citation>
    <scope>NUCLEOTIDE SEQUENCE [LARGE SCALE GENOMIC DNA]</scope>
    <source>
        <strain evidence="2">PLBJ-1</strain>
    </source>
</reference>
<dbReference type="Proteomes" id="UP000078240">
    <property type="component" value="Unassembled WGS sequence"/>
</dbReference>
<dbReference type="EMBL" id="LSBH01000128">
    <property type="protein sequence ID" value="OAQ57281.1"/>
    <property type="molecule type" value="Genomic_DNA"/>
</dbReference>
<feature type="region of interest" description="Disordered" evidence="1">
    <location>
        <begin position="133"/>
        <end position="169"/>
    </location>
</feature>
<comment type="caution">
    <text evidence="2">The sequence shown here is derived from an EMBL/GenBank/DDBJ whole genome shotgun (WGS) entry which is preliminary data.</text>
</comment>
<protein>
    <submittedName>
        <fullName evidence="2">Uncharacterized protein</fullName>
    </submittedName>
</protein>
<evidence type="ECO:0000313" key="2">
    <source>
        <dbReference type="EMBL" id="OAQ57281.1"/>
    </source>
</evidence>